<dbReference type="InterPro" id="IPR036396">
    <property type="entry name" value="Cyt_P450_sf"/>
</dbReference>
<dbReference type="InterPro" id="IPR017972">
    <property type="entry name" value="Cyt_P450_CS"/>
</dbReference>
<keyword evidence="9" id="KW-0492">Microsome</keyword>
<evidence type="ECO:0000256" key="1">
    <source>
        <dbReference type="ARBA" id="ARBA00001971"/>
    </source>
</evidence>
<evidence type="ECO:0000313" key="16">
    <source>
        <dbReference type="EMBL" id="KAG5680011.1"/>
    </source>
</evidence>
<reference evidence="16" key="1">
    <citation type="submission" date="2021-03" db="EMBL/GenBank/DDBJ databases">
        <title>Chromosome level genome of the anhydrobiotic midge Polypedilum vanderplanki.</title>
        <authorList>
            <person name="Yoshida Y."/>
            <person name="Kikawada T."/>
            <person name="Gusev O."/>
        </authorList>
    </citation>
    <scope>NUCLEOTIDE SEQUENCE</scope>
    <source>
        <strain evidence="16">NIAS01</strain>
        <tissue evidence="16">Whole body or cell culture</tissue>
    </source>
</reference>
<protein>
    <recommendedName>
        <fullName evidence="18">Cytochrome P450</fullName>
    </recommendedName>
</protein>
<sequence length="493" mass="57426">MILIILIFVVLSVTLAFLIYRRVAYFDLLHVTHEKFDIFYGNSKNSSLGKWSVCYDVDRIYQKFKNQFPIAGFMRNFTPYIIPLKHEMFKQILITNFKNFRNSDFALDVKRHSIITLNPFWLRNESWKIKRSELSPALSSNRLKAMYPLMDDSVKEFSDYITNEIEKSSSMSLNAREISLRYSCNSIASTTYGINAHAYEKSSDVLHYGRKIWQEISKSTISFFNSDQVISNEVNQFFIKLTNQVIQNRRYNNQQRNDLLSFIISLKDKKNASNIESAAAAMTFFLNGFETSSVALCYALYEISKNVRIQEKLRQEITEFCGDDKDQRVPIDTLSNLKYLDQVFYETLRLHPPLFYITRVCNDDVELMTDDSDEKQLILKGTTVWIPIYSIHRDSDYYRNPDEFLPERFDEECGGVKAFRDKCVLLPFGDGSRICLGMKLGTLQVKAAIVEVLRNFEISCDDSTSDEDAKIKPNQFVNSPNEKIFIKFKKIKL</sequence>
<evidence type="ECO:0000256" key="11">
    <source>
        <dbReference type="ARBA" id="ARBA00023004"/>
    </source>
</evidence>
<dbReference type="InterPro" id="IPR002401">
    <property type="entry name" value="Cyt_P450_E_grp-I"/>
</dbReference>
<evidence type="ECO:0000256" key="13">
    <source>
        <dbReference type="ARBA" id="ARBA00023136"/>
    </source>
</evidence>
<dbReference type="GO" id="GO:0020037">
    <property type="term" value="F:heme binding"/>
    <property type="evidence" value="ECO:0007669"/>
    <property type="project" value="InterPro"/>
</dbReference>
<evidence type="ECO:0000256" key="14">
    <source>
        <dbReference type="PIRSR" id="PIRSR602401-1"/>
    </source>
</evidence>
<dbReference type="GO" id="GO:0005789">
    <property type="term" value="C:endoplasmic reticulum membrane"/>
    <property type="evidence" value="ECO:0007669"/>
    <property type="project" value="UniProtKB-SubCell"/>
</dbReference>
<evidence type="ECO:0000256" key="3">
    <source>
        <dbReference type="ARBA" id="ARBA00004174"/>
    </source>
</evidence>
<dbReference type="Proteomes" id="UP001107558">
    <property type="component" value="Chromosome 1"/>
</dbReference>
<dbReference type="SUPFAM" id="SSF48264">
    <property type="entry name" value="Cytochrome P450"/>
    <property type="match status" value="1"/>
</dbReference>
<comment type="similarity">
    <text evidence="5 15">Belongs to the cytochrome P450 family.</text>
</comment>
<evidence type="ECO:0000256" key="15">
    <source>
        <dbReference type="RuleBase" id="RU000461"/>
    </source>
</evidence>
<dbReference type="GO" id="GO:0016705">
    <property type="term" value="F:oxidoreductase activity, acting on paired donors, with incorporation or reduction of molecular oxygen"/>
    <property type="evidence" value="ECO:0007669"/>
    <property type="project" value="InterPro"/>
</dbReference>
<proteinExistence type="inferred from homology"/>
<keyword evidence="10 15" id="KW-0560">Oxidoreductase</keyword>
<dbReference type="PRINTS" id="PR00463">
    <property type="entry name" value="EP450I"/>
</dbReference>
<evidence type="ECO:0000256" key="7">
    <source>
        <dbReference type="ARBA" id="ARBA00022723"/>
    </source>
</evidence>
<evidence type="ECO:0000313" key="17">
    <source>
        <dbReference type="Proteomes" id="UP001107558"/>
    </source>
</evidence>
<dbReference type="PANTHER" id="PTHR24292">
    <property type="entry name" value="CYTOCHROME P450"/>
    <property type="match status" value="1"/>
</dbReference>
<dbReference type="GO" id="GO:0004497">
    <property type="term" value="F:monooxygenase activity"/>
    <property type="evidence" value="ECO:0007669"/>
    <property type="project" value="UniProtKB-KW"/>
</dbReference>
<evidence type="ECO:0000256" key="8">
    <source>
        <dbReference type="ARBA" id="ARBA00022824"/>
    </source>
</evidence>
<evidence type="ECO:0000256" key="4">
    <source>
        <dbReference type="ARBA" id="ARBA00004406"/>
    </source>
</evidence>
<keyword evidence="7 14" id="KW-0479">Metal-binding</keyword>
<dbReference type="Pfam" id="PF00067">
    <property type="entry name" value="p450"/>
    <property type="match status" value="1"/>
</dbReference>
<feature type="binding site" description="axial binding residue" evidence="14">
    <location>
        <position position="435"/>
    </location>
    <ligand>
        <name>heme</name>
        <dbReference type="ChEBI" id="CHEBI:30413"/>
    </ligand>
    <ligandPart>
        <name>Fe</name>
        <dbReference type="ChEBI" id="CHEBI:18248"/>
    </ligandPart>
</feature>
<comment type="cofactor">
    <cofactor evidence="1 14">
        <name>heme</name>
        <dbReference type="ChEBI" id="CHEBI:30413"/>
    </cofactor>
</comment>
<dbReference type="PANTHER" id="PTHR24292:SF84">
    <property type="entry name" value="CYTOCHROME P450 28A5-RELATED"/>
    <property type="match status" value="1"/>
</dbReference>
<dbReference type="CDD" id="cd11056">
    <property type="entry name" value="CYP6-like"/>
    <property type="match status" value="1"/>
</dbReference>
<comment type="caution">
    <text evidence="16">The sequence shown here is derived from an EMBL/GenBank/DDBJ whole genome shotgun (WGS) entry which is preliminary data.</text>
</comment>
<dbReference type="InterPro" id="IPR050476">
    <property type="entry name" value="Insect_CytP450_Detox"/>
</dbReference>
<dbReference type="Gene3D" id="1.10.630.10">
    <property type="entry name" value="Cytochrome P450"/>
    <property type="match status" value="1"/>
</dbReference>
<evidence type="ECO:0000256" key="2">
    <source>
        <dbReference type="ARBA" id="ARBA00003690"/>
    </source>
</evidence>
<evidence type="ECO:0008006" key="18">
    <source>
        <dbReference type="Google" id="ProtNLM"/>
    </source>
</evidence>
<evidence type="ECO:0000256" key="9">
    <source>
        <dbReference type="ARBA" id="ARBA00022848"/>
    </source>
</evidence>
<accession>A0A9J6CE19</accession>
<keyword evidence="11 14" id="KW-0408">Iron</keyword>
<dbReference type="GO" id="GO:0005506">
    <property type="term" value="F:iron ion binding"/>
    <property type="evidence" value="ECO:0007669"/>
    <property type="project" value="InterPro"/>
</dbReference>
<dbReference type="EMBL" id="JADBJN010000001">
    <property type="protein sequence ID" value="KAG5680011.1"/>
    <property type="molecule type" value="Genomic_DNA"/>
</dbReference>
<organism evidence="16 17">
    <name type="scientific">Polypedilum vanderplanki</name>
    <name type="common">Sleeping chironomid midge</name>
    <dbReference type="NCBI Taxonomy" id="319348"/>
    <lineage>
        <taxon>Eukaryota</taxon>
        <taxon>Metazoa</taxon>
        <taxon>Ecdysozoa</taxon>
        <taxon>Arthropoda</taxon>
        <taxon>Hexapoda</taxon>
        <taxon>Insecta</taxon>
        <taxon>Pterygota</taxon>
        <taxon>Neoptera</taxon>
        <taxon>Endopterygota</taxon>
        <taxon>Diptera</taxon>
        <taxon>Nematocera</taxon>
        <taxon>Chironomoidea</taxon>
        <taxon>Chironomidae</taxon>
        <taxon>Chironominae</taxon>
        <taxon>Polypedilum</taxon>
        <taxon>Polypedilum</taxon>
    </lineage>
</organism>
<evidence type="ECO:0000256" key="12">
    <source>
        <dbReference type="ARBA" id="ARBA00023033"/>
    </source>
</evidence>
<keyword evidence="12 15" id="KW-0503">Monooxygenase</keyword>
<evidence type="ECO:0000256" key="6">
    <source>
        <dbReference type="ARBA" id="ARBA00022617"/>
    </source>
</evidence>
<comment type="function">
    <text evidence="2">May be involved in the metabolism of insect hormones and in the breakdown of synthetic insecticides.</text>
</comment>
<keyword evidence="8" id="KW-0256">Endoplasmic reticulum</keyword>
<dbReference type="InterPro" id="IPR001128">
    <property type="entry name" value="Cyt_P450"/>
</dbReference>
<comment type="subcellular location">
    <subcellularLocation>
        <location evidence="4">Endoplasmic reticulum membrane</location>
        <topology evidence="4">Peripheral membrane protein</topology>
    </subcellularLocation>
    <subcellularLocation>
        <location evidence="3">Microsome membrane</location>
        <topology evidence="3">Peripheral membrane protein</topology>
    </subcellularLocation>
</comment>
<keyword evidence="13" id="KW-0472">Membrane</keyword>
<keyword evidence="17" id="KW-1185">Reference proteome</keyword>
<dbReference type="AlphaFoldDB" id="A0A9J6CE19"/>
<dbReference type="OrthoDB" id="2789670at2759"/>
<name>A0A9J6CE19_POLVA</name>
<gene>
    <name evidence="16" type="ORF">PVAND_009544</name>
</gene>
<keyword evidence="6 14" id="KW-0349">Heme</keyword>
<dbReference type="PRINTS" id="PR00385">
    <property type="entry name" value="P450"/>
</dbReference>
<evidence type="ECO:0000256" key="5">
    <source>
        <dbReference type="ARBA" id="ARBA00010617"/>
    </source>
</evidence>
<evidence type="ECO:0000256" key="10">
    <source>
        <dbReference type="ARBA" id="ARBA00023002"/>
    </source>
</evidence>
<dbReference type="PROSITE" id="PS00086">
    <property type="entry name" value="CYTOCHROME_P450"/>
    <property type="match status" value="1"/>
</dbReference>